<sequence>MDGFYPNEKVLIVAATNRIDLVDHAILRAGRFDLKIFIPPPNFEQRKGIFQKILSKKTKELSVVDE</sequence>
<dbReference type="PROSITE" id="PS00674">
    <property type="entry name" value="AAA"/>
    <property type="match status" value="1"/>
</dbReference>
<dbReference type="PANTHER" id="PTHR23076:SF97">
    <property type="entry name" value="ATP-DEPENDENT ZINC METALLOPROTEASE YME1L1"/>
    <property type="match status" value="1"/>
</dbReference>
<dbReference type="Gene3D" id="3.40.50.300">
    <property type="entry name" value="P-loop containing nucleotide triphosphate hydrolases"/>
    <property type="match status" value="1"/>
</dbReference>
<dbReference type="InterPro" id="IPR003960">
    <property type="entry name" value="ATPase_AAA_CS"/>
</dbReference>
<organism evidence="3">
    <name type="scientific">Nymphaea colorata</name>
    <name type="common">pocket water lily</name>
    <dbReference type="NCBI Taxonomy" id="210225"/>
    <lineage>
        <taxon>Eukaryota</taxon>
        <taxon>Viridiplantae</taxon>
        <taxon>Streptophyta</taxon>
        <taxon>Embryophyta</taxon>
        <taxon>Tracheophyta</taxon>
        <taxon>Spermatophyta</taxon>
        <taxon>Magnoliopsida</taxon>
        <taxon>Nymphaeales</taxon>
        <taxon>Nymphaeaceae</taxon>
        <taxon>Nymphaea</taxon>
    </lineage>
</organism>
<dbReference type="GO" id="GO:0016887">
    <property type="term" value="F:ATP hydrolysis activity"/>
    <property type="evidence" value="ECO:0007669"/>
    <property type="project" value="InterPro"/>
</dbReference>
<evidence type="ECO:0000256" key="1">
    <source>
        <dbReference type="RuleBase" id="RU003651"/>
    </source>
</evidence>
<dbReference type="GO" id="GO:0004176">
    <property type="term" value="F:ATP-dependent peptidase activity"/>
    <property type="evidence" value="ECO:0007669"/>
    <property type="project" value="TreeGrafter"/>
</dbReference>
<dbReference type="Pfam" id="PF00004">
    <property type="entry name" value="AAA"/>
    <property type="match status" value="1"/>
</dbReference>
<dbReference type="EMBL" id="LR722199">
    <property type="protein sequence ID" value="VVW89317.1"/>
    <property type="molecule type" value="Genomic_DNA"/>
</dbReference>
<keyword evidence="1" id="KW-0067">ATP-binding</keyword>
<dbReference type="GO" id="GO:0030163">
    <property type="term" value="P:protein catabolic process"/>
    <property type="evidence" value="ECO:0007669"/>
    <property type="project" value="TreeGrafter"/>
</dbReference>
<reference evidence="3" key="1">
    <citation type="submission" date="2019-09" db="EMBL/GenBank/DDBJ databases">
        <authorList>
            <person name="Zhang L."/>
        </authorList>
    </citation>
    <scope>NUCLEOTIDE SEQUENCE</scope>
</reference>
<dbReference type="GO" id="GO:0005886">
    <property type="term" value="C:plasma membrane"/>
    <property type="evidence" value="ECO:0007669"/>
    <property type="project" value="TreeGrafter"/>
</dbReference>
<dbReference type="AlphaFoldDB" id="A0A5K1HRD8"/>
<proteinExistence type="inferred from homology"/>
<evidence type="ECO:0000259" key="2">
    <source>
        <dbReference type="Pfam" id="PF00004"/>
    </source>
</evidence>
<name>A0A5K1HRD8_9MAGN</name>
<gene>
    <name evidence="3" type="ORF">NYM_LOCUS30345</name>
</gene>
<dbReference type="PANTHER" id="PTHR23076">
    <property type="entry name" value="METALLOPROTEASE M41 FTSH"/>
    <property type="match status" value="1"/>
</dbReference>
<keyword evidence="1" id="KW-0547">Nucleotide-binding</keyword>
<dbReference type="InterPro" id="IPR003959">
    <property type="entry name" value="ATPase_AAA_core"/>
</dbReference>
<dbReference type="Gene3D" id="1.10.8.60">
    <property type="match status" value="1"/>
</dbReference>
<dbReference type="InterPro" id="IPR027417">
    <property type="entry name" value="P-loop_NTPase"/>
</dbReference>
<comment type="similarity">
    <text evidence="1">Belongs to the AAA ATPase family.</text>
</comment>
<accession>A0A5K1HRD8</accession>
<dbReference type="SUPFAM" id="SSF52540">
    <property type="entry name" value="P-loop containing nucleoside triphosphate hydrolases"/>
    <property type="match status" value="1"/>
</dbReference>
<dbReference type="GO" id="GO:0005524">
    <property type="term" value="F:ATP binding"/>
    <property type="evidence" value="ECO:0007669"/>
    <property type="project" value="UniProtKB-KW"/>
</dbReference>
<feature type="domain" description="ATPase AAA-type core" evidence="2">
    <location>
        <begin position="1"/>
        <end position="39"/>
    </location>
</feature>
<evidence type="ECO:0000313" key="3">
    <source>
        <dbReference type="EMBL" id="VVW89317.1"/>
    </source>
</evidence>
<dbReference type="GO" id="GO:0006508">
    <property type="term" value="P:proteolysis"/>
    <property type="evidence" value="ECO:0007669"/>
    <property type="project" value="TreeGrafter"/>
</dbReference>
<protein>
    <recommendedName>
        <fullName evidence="2">ATPase AAA-type core domain-containing protein</fullName>
    </recommendedName>
</protein>